<evidence type="ECO:0000313" key="9">
    <source>
        <dbReference type="Proteomes" id="UP000095280"/>
    </source>
</evidence>
<feature type="domain" description="Neurotransmitter-gated ion-channel transmembrane" evidence="8">
    <location>
        <begin position="250"/>
        <end position="363"/>
    </location>
</feature>
<feature type="transmembrane region" description="Helical" evidence="5">
    <location>
        <begin position="398"/>
        <end position="420"/>
    </location>
</feature>
<evidence type="ECO:0000259" key="8">
    <source>
        <dbReference type="Pfam" id="PF02932"/>
    </source>
</evidence>
<dbReference type="InterPro" id="IPR006202">
    <property type="entry name" value="Neur_chan_lig-bd"/>
</dbReference>
<dbReference type="Pfam" id="PF02932">
    <property type="entry name" value="Neur_chan_memb"/>
    <property type="match status" value="1"/>
</dbReference>
<evidence type="ECO:0000256" key="3">
    <source>
        <dbReference type="ARBA" id="ARBA00022989"/>
    </source>
</evidence>
<accession>A0A1I8G5P5</accession>
<keyword evidence="4 5" id="KW-0472">Membrane</keyword>
<dbReference type="InterPro" id="IPR036734">
    <property type="entry name" value="Neur_chan_lig-bd_sf"/>
</dbReference>
<dbReference type="GO" id="GO:0004888">
    <property type="term" value="F:transmembrane signaling receptor activity"/>
    <property type="evidence" value="ECO:0007669"/>
    <property type="project" value="InterPro"/>
</dbReference>
<proteinExistence type="predicted"/>
<sequence length="426" mass="47896">MKFLSGILVNIFAIAIAMVAVEPLEFEEASSSDEMIWNLLQLGRKYNKAVRPPPDYNTTNVVYINFIVVKLLGINEVAQHMSLEGFTEMEWNDYRLGLVRQIQWNVQPHNGHLFAAIFHLDTRCDHDKHHKESSQPLSAIVLADGRVFTSSPFNTRTLCDINMLYFPFDTQVVFGSWLMVRADLELRVLNKNASSVLAPDTLRQQNIESDEYCITKSDFWVTPVTDLGACQEAVFTIVIQRKPLFYVMNLIMPSFLILIICAFSFFLPPDTGDRLSLNITLMLTLMVFMQIVAGYTPAQSDSVPMLTRFFAIVVAISAVSTLGSVFQLYCCYRGHEARSSSGPMRTAQAACCSCRAGRDRKNNTDSARGTEVEVIPHADASQAAGENLWLVIGRRLDWILFVAMVTAISSLVVFICHFRNPDYLAC</sequence>
<keyword evidence="3 5" id="KW-1133">Transmembrane helix</keyword>
<reference evidence="10" key="1">
    <citation type="submission" date="2016-11" db="UniProtKB">
        <authorList>
            <consortium name="WormBaseParasite"/>
        </authorList>
    </citation>
    <scope>IDENTIFICATION</scope>
</reference>
<evidence type="ECO:0000256" key="2">
    <source>
        <dbReference type="ARBA" id="ARBA00022692"/>
    </source>
</evidence>
<dbReference type="SUPFAM" id="SSF90112">
    <property type="entry name" value="Neurotransmitter-gated ion-channel transmembrane pore"/>
    <property type="match status" value="1"/>
</dbReference>
<dbReference type="Pfam" id="PF02931">
    <property type="entry name" value="Neur_chan_LBD"/>
    <property type="match status" value="1"/>
</dbReference>
<protein>
    <submittedName>
        <fullName evidence="10">Neur_chan_LBD domain-containing protein</fullName>
    </submittedName>
</protein>
<evidence type="ECO:0000256" key="4">
    <source>
        <dbReference type="ARBA" id="ARBA00023136"/>
    </source>
</evidence>
<evidence type="ECO:0000256" key="5">
    <source>
        <dbReference type="SAM" id="Phobius"/>
    </source>
</evidence>
<dbReference type="Proteomes" id="UP000095280">
    <property type="component" value="Unplaced"/>
</dbReference>
<feature type="transmembrane region" description="Helical" evidence="5">
    <location>
        <begin position="279"/>
        <end position="297"/>
    </location>
</feature>
<dbReference type="Gene3D" id="1.20.58.390">
    <property type="entry name" value="Neurotransmitter-gated ion-channel transmembrane domain"/>
    <property type="match status" value="1"/>
</dbReference>
<keyword evidence="6" id="KW-0732">Signal</keyword>
<dbReference type="SUPFAM" id="SSF63712">
    <property type="entry name" value="Nicotinic receptor ligand binding domain-like"/>
    <property type="match status" value="1"/>
</dbReference>
<feature type="chain" id="PRO_5009319157" evidence="6">
    <location>
        <begin position="24"/>
        <end position="426"/>
    </location>
</feature>
<dbReference type="WBParaSite" id="maker-uti_cns_0000957-snap-gene-0.4-mRNA-1">
    <property type="protein sequence ID" value="maker-uti_cns_0000957-snap-gene-0.4-mRNA-1"/>
    <property type="gene ID" value="maker-uti_cns_0000957-snap-gene-0.4"/>
</dbReference>
<dbReference type="GO" id="GO:0016020">
    <property type="term" value="C:membrane"/>
    <property type="evidence" value="ECO:0007669"/>
    <property type="project" value="UniProtKB-SubCell"/>
</dbReference>
<keyword evidence="9" id="KW-1185">Reference proteome</keyword>
<keyword evidence="2 5" id="KW-0812">Transmembrane</keyword>
<dbReference type="AlphaFoldDB" id="A0A1I8G5P5"/>
<organism evidence="9 10">
    <name type="scientific">Macrostomum lignano</name>
    <dbReference type="NCBI Taxonomy" id="282301"/>
    <lineage>
        <taxon>Eukaryota</taxon>
        <taxon>Metazoa</taxon>
        <taxon>Spiralia</taxon>
        <taxon>Lophotrochozoa</taxon>
        <taxon>Platyhelminthes</taxon>
        <taxon>Rhabditophora</taxon>
        <taxon>Macrostomorpha</taxon>
        <taxon>Macrostomida</taxon>
        <taxon>Macrostomidae</taxon>
        <taxon>Macrostomum</taxon>
    </lineage>
</organism>
<feature type="domain" description="Neurotransmitter-gated ion-channel ligand-binding" evidence="7">
    <location>
        <begin position="41"/>
        <end position="243"/>
    </location>
</feature>
<dbReference type="InterPro" id="IPR006029">
    <property type="entry name" value="Neurotrans-gated_channel_TM"/>
</dbReference>
<dbReference type="GO" id="GO:0005230">
    <property type="term" value="F:extracellular ligand-gated monoatomic ion channel activity"/>
    <property type="evidence" value="ECO:0007669"/>
    <property type="project" value="InterPro"/>
</dbReference>
<dbReference type="PRINTS" id="PR00252">
    <property type="entry name" value="NRIONCHANNEL"/>
</dbReference>
<dbReference type="CDD" id="cd19051">
    <property type="entry name" value="LGIC_TM_cation"/>
    <property type="match status" value="1"/>
</dbReference>
<feature type="transmembrane region" description="Helical" evidence="5">
    <location>
        <begin position="244"/>
        <end position="267"/>
    </location>
</feature>
<feature type="transmembrane region" description="Helical" evidence="5">
    <location>
        <begin position="309"/>
        <end position="332"/>
    </location>
</feature>
<dbReference type="Gene3D" id="2.70.170.10">
    <property type="entry name" value="Neurotransmitter-gated ion-channel ligand-binding domain"/>
    <property type="match status" value="1"/>
</dbReference>
<comment type="subcellular location">
    <subcellularLocation>
        <location evidence="1">Membrane</location>
        <topology evidence="1">Multi-pass membrane protein</topology>
    </subcellularLocation>
</comment>
<dbReference type="InterPro" id="IPR006201">
    <property type="entry name" value="Neur_channel"/>
</dbReference>
<evidence type="ECO:0000256" key="1">
    <source>
        <dbReference type="ARBA" id="ARBA00004141"/>
    </source>
</evidence>
<feature type="signal peptide" evidence="6">
    <location>
        <begin position="1"/>
        <end position="23"/>
    </location>
</feature>
<evidence type="ECO:0000256" key="6">
    <source>
        <dbReference type="SAM" id="SignalP"/>
    </source>
</evidence>
<dbReference type="PANTHER" id="PTHR18945">
    <property type="entry name" value="NEUROTRANSMITTER GATED ION CHANNEL"/>
    <property type="match status" value="1"/>
</dbReference>
<evidence type="ECO:0000313" key="10">
    <source>
        <dbReference type="WBParaSite" id="maker-uti_cns_0000957-snap-gene-0.4-mRNA-1"/>
    </source>
</evidence>
<dbReference type="InterPro" id="IPR036719">
    <property type="entry name" value="Neuro-gated_channel_TM_sf"/>
</dbReference>
<dbReference type="InterPro" id="IPR038050">
    <property type="entry name" value="Neuro_actylchol_rec"/>
</dbReference>
<evidence type="ECO:0000259" key="7">
    <source>
        <dbReference type="Pfam" id="PF02931"/>
    </source>
</evidence>
<name>A0A1I8G5P5_9PLAT</name>